<evidence type="ECO:0000313" key="2">
    <source>
        <dbReference type="Proteomes" id="UP000180113"/>
    </source>
</evidence>
<dbReference type="EMBL" id="MLHW01000001">
    <property type="protein sequence ID" value="OHT56005.1"/>
    <property type="molecule type" value="Genomic_DNA"/>
</dbReference>
<name>A0AB73NA12_MYCCH</name>
<gene>
    <name evidence="1" type="ORF">BKG62_03295</name>
</gene>
<proteinExistence type="predicted"/>
<protein>
    <submittedName>
        <fullName evidence="1">Uncharacterized protein</fullName>
    </submittedName>
</protein>
<dbReference type="AlphaFoldDB" id="A0AB73NA12"/>
<dbReference type="Proteomes" id="UP000180113">
    <property type="component" value="Unassembled WGS sequence"/>
</dbReference>
<organism evidence="1 2">
    <name type="scientific">Mycobacteroides chelonae</name>
    <name type="common">Mycobacterium chelonae</name>
    <dbReference type="NCBI Taxonomy" id="1774"/>
    <lineage>
        <taxon>Bacteria</taxon>
        <taxon>Bacillati</taxon>
        <taxon>Actinomycetota</taxon>
        <taxon>Actinomycetes</taxon>
        <taxon>Mycobacteriales</taxon>
        <taxon>Mycobacteriaceae</taxon>
        <taxon>Mycobacteroides</taxon>
    </lineage>
</organism>
<evidence type="ECO:0000313" key="1">
    <source>
        <dbReference type="EMBL" id="OHT56005.1"/>
    </source>
</evidence>
<reference evidence="1 2" key="1">
    <citation type="submission" date="2016-10" db="EMBL/GenBank/DDBJ databases">
        <title>Evaluation of Human, Animal and Environmental Mycobacterium chelonae Isolates by Core Genome Phylogenomic Analysis, Targeted Gene Comparison, and Anti-microbial Susceptibility Patterns: A Tale of Mistaken Identities.</title>
        <authorList>
            <person name="Fogelson S.B."/>
            <person name="Camus A.C."/>
            <person name="Lorenz W."/>
            <person name="Vasireddy R."/>
            <person name="Vasireddy S."/>
            <person name="Smith T."/>
            <person name="Brown-Elliott B.A."/>
            <person name="Wallace R.J.Jr."/>
            <person name="Hasan N.A."/>
            <person name="Reischl U."/>
            <person name="Sanchez S."/>
        </authorList>
    </citation>
    <scope>NUCLEOTIDE SEQUENCE [LARGE SCALE GENOMIC DNA]</scope>
    <source>
        <strain evidence="1 2">42895</strain>
    </source>
</reference>
<accession>A0AB73NA12</accession>
<comment type="caution">
    <text evidence="1">The sequence shown here is derived from an EMBL/GenBank/DDBJ whole genome shotgun (WGS) entry which is preliminary data.</text>
</comment>
<sequence length="80" mass="8730">MSDILGGVKSPATEEWVRVKLGWVTQELLAARADIISANAPGDDSMLEGFKRYVSHVRDELQAGHDVSNPIDKTYPEGCS</sequence>